<keyword evidence="4" id="KW-0786">Thiamine pyrophosphate</keyword>
<reference evidence="5 6" key="1">
    <citation type="journal article" date="2024" name="G3 (Bethesda)">
        <title>Genome assembly of Hibiscus sabdariffa L. provides insights into metabolisms of medicinal natural products.</title>
        <authorList>
            <person name="Kim T."/>
        </authorList>
    </citation>
    <scope>NUCLEOTIDE SEQUENCE [LARGE SCALE GENOMIC DNA]</scope>
    <source>
        <strain evidence="5">TK-2024</strain>
        <tissue evidence="5">Old leaves</tissue>
    </source>
</reference>
<organism evidence="5 6">
    <name type="scientific">Hibiscus sabdariffa</name>
    <name type="common">roselle</name>
    <dbReference type="NCBI Taxonomy" id="183260"/>
    <lineage>
        <taxon>Eukaryota</taxon>
        <taxon>Viridiplantae</taxon>
        <taxon>Streptophyta</taxon>
        <taxon>Embryophyta</taxon>
        <taxon>Tracheophyta</taxon>
        <taxon>Spermatophyta</taxon>
        <taxon>Magnoliopsida</taxon>
        <taxon>eudicotyledons</taxon>
        <taxon>Gunneridae</taxon>
        <taxon>Pentapetalae</taxon>
        <taxon>rosids</taxon>
        <taxon>malvids</taxon>
        <taxon>Malvales</taxon>
        <taxon>Malvaceae</taxon>
        <taxon>Malvoideae</taxon>
        <taxon>Hibiscus</taxon>
    </lineage>
</organism>
<accession>A0ABR2T4R5</accession>
<evidence type="ECO:0000256" key="3">
    <source>
        <dbReference type="ARBA" id="ARBA00022679"/>
    </source>
</evidence>
<evidence type="ECO:0000313" key="5">
    <source>
        <dbReference type="EMBL" id="KAK9032485.1"/>
    </source>
</evidence>
<keyword evidence="3" id="KW-0808">Transferase</keyword>
<dbReference type="PANTHER" id="PTHR43322:SF3">
    <property type="entry name" value="1-DEOXY-D-XYLULOSE-5-PHOSPHATE SYNTHASE"/>
    <property type="match status" value="1"/>
</dbReference>
<evidence type="ECO:0000256" key="2">
    <source>
        <dbReference type="ARBA" id="ARBA00011738"/>
    </source>
</evidence>
<evidence type="ECO:0000256" key="4">
    <source>
        <dbReference type="ARBA" id="ARBA00023052"/>
    </source>
</evidence>
<sequence length="89" mass="9777">MVQNCLKAQQALLSNLWQLCSNHDILMSVGGLGSRVALDRQFDGRLKWRPIVLPDNYIKHASPKEQLALAGVTGHRIAAATSSLLGRTR</sequence>
<dbReference type="EMBL" id="JBBPBN010000009">
    <property type="protein sequence ID" value="KAK9032485.1"/>
    <property type="molecule type" value="Genomic_DNA"/>
</dbReference>
<evidence type="ECO:0000256" key="1">
    <source>
        <dbReference type="ARBA" id="ARBA00001946"/>
    </source>
</evidence>
<evidence type="ECO:0000313" key="6">
    <source>
        <dbReference type="Proteomes" id="UP001396334"/>
    </source>
</evidence>
<keyword evidence="6" id="KW-1185">Reference proteome</keyword>
<dbReference type="Proteomes" id="UP001396334">
    <property type="component" value="Unassembled WGS sequence"/>
</dbReference>
<comment type="cofactor">
    <cofactor evidence="1">
        <name>Mg(2+)</name>
        <dbReference type="ChEBI" id="CHEBI:18420"/>
    </cofactor>
</comment>
<name>A0ABR2T4R5_9ROSI</name>
<dbReference type="InterPro" id="IPR005477">
    <property type="entry name" value="Dxylulose-5-P_synthase"/>
</dbReference>
<gene>
    <name evidence="5" type="ORF">V6N11_056747</name>
</gene>
<protein>
    <submittedName>
        <fullName evidence="5">Uncharacterized protein</fullName>
    </submittedName>
</protein>
<dbReference type="PANTHER" id="PTHR43322">
    <property type="entry name" value="1-D-DEOXYXYLULOSE 5-PHOSPHATE SYNTHASE-RELATED"/>
    <property type="match status" value="1"/>
</dbReference>
<comment type="subunit">
    <text evidence="2">Homodimer.</text>
</comment>
<comment type="caution">
    <text evidence="5">The sequence shown here is derived from an EMBL/GenBank/DDBJ whole genome shotgun (WGS) entry which is preliminary data.</text>
</comment>
<proteinExistence type="predicted"/>